<dbReference type="GO" id="GO:0005886">
    <property type="term" value="C:plasma membrane"/>
    <property type="evidence" value="ECO:0007669"/>
    <property type="project" value="TreeGrafter"/>
</dbReference>
<evidence type="ECO:0008006" key="7">
    <source>
        <dbReference type="Google" id="ProtNLM"/>
    </source>
</evidence>
<dbReference type="AlphaFoldDB" id="A0A2K0TDW6"/>
<dbReference type="GO" id="GO:1990961">
    <property type="term" value="P:xenobiotic detoxification by transmembrane export across the plasma membrane"/>
    <property type="evidence" value="ECO:0007669"/>
    <property type="project" value="TreeGrafter"/>
</dbReference>
<keyword evidence="2" id="KW-0812">Transmembrane</keyword>
<comment type="subcellular location">
    <subcellularLocation>
        <location evidence="1">Membrane</location>
        <topology evidence="1">Multi-pass membrane protein</topology>
    </subcellularLocation>
</comment>
<comment type="caution">
    <text evidence="5">The sequence shown here is derived from an EMBL/GenBank/DDBJ whole genome shotgun (WGS) entry which is preliminary data.</text>
</comment>
<evidence type="ECO:0000256" key="2">
    <source>
        <dbReference type="ARBA" id="ARBA00022692"/>
    </source>
</evidence>
<keyword evidence="3" id="KW-1133">Transmembrane helix</keyword>
<accession>A0A2K0TDW6</accession>
<keyword evidence="4" id="KW-0472">Membrane</keyword>
<dbReference type="SUPFAM" id="SSF103473">
    <property type="entry name" value="MFS general substrate transporter"/>
    <property type="match status" value="1"/>
</dbReference>
<dbReference type="EMBL" id="MTYI01000336">
    <property type="protein sequence ID" value="PNP43725.1"/>
    <property type="molecule type" value="Genomic_DNA"/>
</dbReference>
<evidence type="ECO:0000256" key="4">
    <source>
        <dbReference type="ARBA" id="ARBA00023136"/>
    </source>
</evidence>
<proteinExistence type="predicted"/>
<evidence type="ECO:0000313" key="5">
    <source>
        <dbReference type="EMBL" id="PNP43725.1"/>
    </source>
</evidence>
<gene>
    <name evidence="5" type="ORF">THARTR1_11115</name>
</gene>
<reference evidence="5 6" key="1">
    <citation type="submission" date="2017-02" db="EMBL/GenBank/DDBJ databases">
        <title>Genomes of Trichoderma spp. with biocontrol activity.</title>
        <authorList>
            <person name="Gardiner D."/>
            <person name="Kazan K."/>
            <person name="Vos C."/>
            <person name="Harvey P."/>
        </authorList>
    </citation>
    <scope>NUCLEOTIDE SEQUENCE [LARGE SCALE GENOMIC DNA]</scope>
    <source>
        <strain evidence="5 6">Tr1</strain>
    </source>
</reference>
<dbReference type="PANTHER" id="PTHR23502">
    <property type="entry name" value="MAJOR FACILITATOR SUPERFAMILY"/>
    <property type="match status" value="1"/>
</dbReference>
<name>A0A2K0TDW6_TRIHA</name>
<dbReference type="PANTHER" id="PTHR23502:SF23">
    <property type="entry name" value="FLUCONAZOLE RESISTANCE PROTEIN 1"/>
    <property type="match status" value="1"/>
</dbReference>
<dbReference type="OrthoDB" id="3357846at2759"/>
<dbReference type="GO" id="GO:0015244">
    <property type="term" value="F:fluconazole transmembrane transporter activity"/>
    <property type="evidence" value="ECO:0007669"/>
    <property type="project" value="TreeGrafter"/>
</dbReference>
<dbReference type="InterPro" id="IPR036259">
    <property type="entry name" value="MFS_trans_sf"/>
</dbReference>
<sequence>MAFQFHTTTFGLSMRLLSGNKIFQYPDEIDPLLWKKFLHQDASEHTNESGGVSSKNEADEHSGLQNTVIHNGDNEVLLVEWYGPDDPENPRNWPLAWKNLMMFQLCVLNFAVYMASSIYVPGELGVMEDFGVSEIVATLGLSLFTL</sequence>
<protein>
    <recommendedName>
        <fullName evidence="7">Major facilitator superfamily (MFS) profile domain-containing protein</fullName>
    </recommendedName>
</protein>
<organism evidence="5 6">
    <name type="scientific">Trichoderma harzianum</name>
    <name type="common">Hypocrea lixii</name>
    <dbReference type="NCBI Taxonomy" id="5544"/>
    <lineage>
        <taxon>Eukaryota</taxon>
        <taxon>Fungi</taxon>
        <taxon>Dikarya</taxon>
        <taxon>Ascomycota</taxon>
        <taxon>Pezizomycotina</taxon>
        <taxon>Sordariomycetes</taxon>
        <taxon>Hypocreomycetidae</taxon>
        <taxon>Hypocreales</taxon>
        <taxon>Hypocreaceae</taxon>
        <taxon>Trichoderma</taxon>
    </lineage>
</organism>
<evidence type="ECO:0000256" key="1">
    <source>
        <dbReference type="ARBA" id="ARBA00004141"/>
    </source>
</evidence>
<dbReference type="Proteomes" id="UP000236290">
    <property type="component" value="Unassembled WGS sequence"/>
</dbReference>
<evidence type="ECO:0000256" key="3">
    <source>
        <dbReference type="ARBA" id="ARBA00022989"/>
    </source>
</evidence>
<evidence type="ECO:0000313" key="6">
    <source>
        <dbReference type="Proteomes" id="UP000236290"/>
    </source>
</evidence>